<dbReference type="PANTHER" id="PTHR12304">
    <property type="entry name" value="INOSINE-URIDINE PREFERRING NUCLEOSIDE HYDROLASE"/>
    <property type="match status" value="1"/>
</dbReference>
<keyword evidence="2" id="KW-0326">Glycosidase</keyword>
<dbReference type="GO" id="GO:0016787">
    <property type="term" value="F:hydrolase activity"/>
    <property type="evidence" value="ECO:0007669"/>
    <property type="project" value="UniProtKB-KW"/>
</dbReference>
<keyword evidence="1 4" id="KW-0378">Hydrolase</keyword>
<evidence type="ECO:0000259" key="3">
    <source>
        <dbReference type="Pfam" id="PF01156"/>
    </source>
</evidence>
<evidence type="ECO:0000256" key="1">
    <source>
        <dbReference type="ARBA" id="ARBA00022801"/>
    </source>
</evidence>
<accession>A0ABS2TK92</accession>
<keyword evidence="5" id="KW-1185">Reference proteome</keyword>
<dbReference type="InterPro" id="IPR036452">
    <property type="entry name" value="Ribo_hydro-like"/>
</dbReference>
<feature type="domain" description="Inosine/uridine-preferring nucleoside hydrolase" evidence="3">
    <location>
        <begin position="3"/>
        <end position="298"/>
    </location>
</feature>
<dbReference type="CDD" id="cd02651">
    <property type="entry name" value="nuc_hydro_IU_UC_XIUA"/>
    <property type="match status" value="1"/>
</dbReference>
<dbReference type="EMBL" id="JAFFJS010000005">
    <property type="protein sequence ID" value="MBM9433694.1"/>
    <property type="molecule type" value="Genomic_DNA"/>
</dbReference>
<dbReference type="InterPro" id="IPR015910">
    <property type="entry name" value="I/U_nuclsd_hydro_CS"/>
</dbReference>
<dbReference type="RefSeq" id="WP_187996885.1">
    <property type="nucleotide sequence ID" value="NZ_JACEXG010000005.1"/>
</dbReference>
<reference evidence="5" key="1">
    <citation type="submission" date="2021-02" db="EMBL/GenBank/DDBJ databases">
        <title>Leucobacter sp. CX169.</title>
        <authorList>
            <person name="Cheng Y."/>
        </authorList>
    </citation>
    <scope>NUCLEOTIDE SEQUENCE [LARGE SCALE GENOMIC DNA]</scope>
    <source>
        <strain evidence="5">JY899</strain>
    </source>
</reference>
<dbReference type="PANTHER" id="PTHR12304:SF4">
    <property type="entry name" value="URIDINE NUCLEOSIDASE"/>
    <property type="match status" value="1"/>
</dbReference>
<proteinExistence type="predicted"/>
<evidence type="ECO:0000256" key="2">
    <source>
        <dbReference type="ARBA" id="ARBA00023295"/>
    </source>
</evidence>
<evidence type="ECO:0000313" key="4">
    <source>
        <dbReference type="EMBL" id="MBM9433694.1"/>
    </source>
</evidence>
<name>A0ABS2TK92_9ACTO</name>
<dbReference type="InterPro" id="IPR001910">
    <property type="entry name" value="Inosine/uridine_hydrolase_dom"/>
</dbReference>
<evidence type="ECO:0000313" key="5">
    <source>
        <dbReference type="Proteomes" id="UP000705983"/>
    </source>
</evidence>
<dbReference type="InterPro" id="IPR023186">
    <property type="entry name" value="IUNH"/>
</dbReference>
<protein>
    <submittedName>
        <fullName evidence="4">Nucleoside hydrolase</fullName>
    </submittedName>
</protein>
<sequence>MNIILDCDPGHDDAVAMLLAAGHPDIEIAAITTVGGNQTLEKVTRNALGIATLANITAPIAAGCDRPLVRDLLTSAEIHGESGLDGVTLPPPAMDLDPRHGVDLMIDTIMESEPGTITLVPTGPLTNVAMALRKEPEIASRVAGVTFMGGGVGVGNYSPVAEFNILVDPEAAAAVVSAPWPVTMVGLDVTHEAQATPDVIDRFRSLGTPVGQFVVDLMAFFTESNESEQAFASPPVHDPVAVAQVIDPSLMSYLASPIVVETSGAHTTGMTIVDRRPWMSYDSRSRAALTLDVERFWDLVISSIGRLR</sequence>
<dbReference type="Proteomes" id="UP000705983">
    <property type="component" value="Unassembled WGS sequence"/>
</dbReference>
<comment type="caution">
    <text evidence="4">The sequence shown here is derived from an EMBL/GenBank/DDBJ whole genome shotgun (WGS) entry which is preliminary data.</text>
</comment>
<dbReference type="Pfam" id="PF01156">
    <property type="entry name" value="IU_nuc_hydro"/>
    <property type="match status" value="1"/>
</dbReference>
<dbReference type="Gene3D" id="3.90.245.10">
    <property type="entry name" value="Ribonucleoside hydrolase-like"/>
    <property type="match status" value="1"/>
</dbReference>
<dbReference type="SUPFAM" id="SSF53590">
    <property type="entry name" value="Nucleoside hydrolase"/>
    <property type="match status" value="1"/>
</dbReference>
<organism evidence="4 5">
    <name type="scientific">Flaviflexus equikiangi</name>
    <dbReference type="NCBI Taxonomy" id="2758573"/>
    <lineage>
        <taxon>Bacteria</taxon>
        <taxon>Bacillati</taxon>
        <taxon>Actinomycetota</taxon>
        <taxon>Actinomycetes</taxon>
        <taxon>Actinomycetales</taxon>
        <taxon>Actinomycetaceae</taxon>
        <taxon>Flaviflexus</taxon>
    </lineage>
</organism>
<dbReference type="PROSITE" id="PS01247">
    <property type="entry name" value="IUNH"/>
    <property type="match status" value="1"/>
</dbReference>
<gene>
    <name evidence="4" type="ORF">JVW63_08305</name>
</gene>